<dbReference type="PANTHER" id="PTHR42701">
    <property type="entry name" value="IMIDAZOLE GLYCEROL PHOSPHATE SYNTHASE SUBUNIT HISH"/>
    <property type="match status" value="1"/>
</dbReference>
<dbReference type="InterPro" id="IPR017926">
    <property type="entry name" value="GATASE"/>
</dbReference>
<keyword evidence="5 10" id="KW-0315">Glutamine amidotransferase</keyword>
<keyword evidence="3 10" id="KW-0028">Amino-acid biosynthesis</keyword>
<evidence type="ECO:0000256" key="7">
    <source>
        <dbReference type="ARBA" id="ARBA00023239"/>
    </source>
</evidence>
<dbReference type="NCBIfam" id="TIGR01855">
    <property type="entry name" value="IMP_synth_hisH"/>
    <property type="match status" value="1"/>
</dbReference>
<dbReference type="HAMAP" id="MF_00278">
    <property type="entry name" value="HisH"/>
    <property type="match status" value="1"/>
</dbReference>
<name>A0A2R7Y1M6_9ARCH</name>
<dbReference type="PANTHER" id="PTHR42701:SF1">
    <property type="entry name" value="IMIDAZOLE GLYCEROL PHOSPHATE SYNTHASE SUBUNIT HISH"/>
    <property type="match status" value="1"/>
</dbReference>
<dbReference type="EC" id="4.3.2.10" evidence="10"/>
<dbReference type="PIRSF" id="PIRSF000495">
    <property type="entry name" value="Amidotransf_hisH"/>
    <property type="match status" value="1"/>
</dbReference>
<evidence type="ECO:0000256" key="6">
    <source>
        <dbReference type="ARBA" id="ARBA00023102"/>
    </source>
</evidence>
<evidence type="ECO:0000256" key="1">
    <source>
        <dbReference type="ARBA" id="ARBA00005091"/>
    </source>
</evidence>
<comment type="caution">
    <text evidence="13">The sequence shown here is derived from an EMBL/GenBank/DDBJ whole genome shotgun (WGS) entry which is preliminary data.</text>
</comment>
<evidence type="ECO:0000256" key="10">
    <source>
        <dbReference type="HAMAP-Rule" id="MF_00278"/>
    </source>
</evidence>
<keyword evidence="6 10" id="KW-0368">Histidine biosynthesis</keyword>
<dbReference type="GO" id="GO:0000105">
    <property type="term" value="P:L-histidine biosynthetic process"/>
    <property type="evidence" value="ECO:0007669"/>
    <property type="project" value="UniProtKB-UniRule"/>
</dbReference>
<dbReference type="PROSITE" id="PS51273">
    <property type="entry name" value="GATASE_TYPE_1"/>
    <property type="match status" value="1"/>
</dbReference>
<feature type="active site" evidence="10 11">
    <location>
        <position position="177"/>
    </location>
</feature>
<dbReference type="GO" id="GO:0000107">
    <property type="term" value="F:imidazoleglycerol-phosphate synthase activity"/>
    <property type="evidence" value="ECO:0007669"/>
    <property type="project" value="UniProtKB-UniRule"/>
</dbReference>
<dbReference type="Proteomes" id="UP000244066">
    <property type="component" value="Unassembled WGS sequence"/>
</dbReference>
<comment type="subunit">
    <text evidence="2 10">Heterodimer of HisH and HisF.</text>
</comment>
<gene>
    <name evidence="10" type="primary">hisH</name>
    <name evidence="13" type="ORF">B9J98_06200</name>
</gene>
<dbReference type="AlphaFoldDB" id="A0A2R7Y1M6"/>
<comment type="subcellular location">
    <subcellularLocation>
        <location evidence="10">Cytoplasm</location>
    </subcellularLocation>
</comment>
<keyword evidence="4 10" id="KW-0378">Hydrolase</keyword>
<dbReference type="GO" id="GO:0005737">
    <property type="term" value="C:cytoplasm"/>
    <property type="evidence" value="ECO:0007669"/>
    <property type="project" value="UniProtKB-SubCell"/>
</dbReference>
<feature type="active site" description="Nucleophile" evidence="10 11">
    <location>
        <position position="76"/>
    </location>
</feature>
<comment type="catalytic activity">
    <reaction evidence="8 10">
        <text>5-[(5-phospho-1-deoxy-D-ribulos-1-ylimino)methylamino]-1-(5-phospho-beta-D-ribosyl)imidazole-4-carboxamide + L-glutamine = D-erythro-1-(imidazol-4-yl)glycerol 3-phosphate + 5-amino-1-(5-phospho-beta-D-ribosyl)imidazole-4-carboxamide + L-glutamate + H(+)</text>
        <dbReference type="Rhea" id="RHEA:24793"/>
        <dbReference type="ChEBI" id="CHEBI:15378"/>
        <dbReference type="ChEBI" id="CHEBI:29985"/>
        <dbReference type="ChEBI" id="CHEBI:58278"/>
        <dbReference type="ChEBI" id="CHEBI:58359"/>
        <dbReference type="ChEBI" id="CHEBI:58475"/>
        <dbReference type="ChEBI" id="CHEBI:58525"/>
        <dbReference type="EC" id="4.3.2.10"/>
    </reaction>
</comment>
<evidence type="ECO:0000256" key="4">
    <source>
        <dbReference type="ARBA" id="ARBA00022801"/>
    </source>
</evidence>
<feature type="active site" evidence="10 11">
    <location>
        <position position="179"/>
    </location>
</feature>
<evidence type="ECO:0000259" key="12">
    <source>
        <dbReference type="Pfam" id="PF00117"/>
    </source>
</evidence>
<accession>A0A2R7Y1M6</accession>
<reference evidence="13 14" key="1">
    <citation type="submission" date="2017-04" db="EMBL/GenBank/DDBJ databases">
        <title>Draft Aigarchaeota genome from a New Zealand hot spring.</title>
        <authorList>
            <person name="Reysenbach A.-L."/>
            <person name="Donaho J.A."/>
            <person name="Gerhart J."/>
            <person name="Kelley J.F."/>
            <person name="Kouba K."/>
            <person name="Podar M."/>
            <person name="Stott M."/>
        </authorList>
    </citation>
    <scope>NUCLEOTIDE SEQUENCE [LARGE SCALE GENOMIC DNA]</scope>
    <source>
        <strain evidence="13">NZ13_MG1</strain>
    </source>
</reference>
<dbReference type="EC" id="3.5.1.2" evidence="10"/>
<comment type="pathway">
    <text evidence="1 10">Amino-acid biosynthesis; L-histidine biosynthesis; L-histidine from 5-phospho-alpha-D-ribose 1-diphosphate: step 5/9.</text>
</comment>
<dbReference type="Gene3D" id="3.40.50.880">
    <property type="match status" value="1"/>
</dbReference>
<evidence type="ECO:0000256" key="9">
    <source>
        <dbReference type="ARBA" id="ARBA00049534"/>
    </source>
</evidence>
<evidence type="ECO:0000313" key="14">
    <source>
        <dbReference type="Proteomes" id="UP000244066"/>
    </source>
</evidence>
<evidence type="ECO:0000313" key="13">
    <source>
        <dbReference type="EMBL" id="PUA31436.1"/>
    </source>
</evidence>
<evidence type="ECO:0000256" key="8">
    <source>
        <dbReference type="ARBA" id="ARBA00047838"/>
    </source>
</evidence>
<dbReference type="InterPro" id="IPR010139">
    <property type="entry name" value="Imidazole-glycPsynth_HisH"/>
</dbReference>
<organism evidence="13 14">
    <name type="scientific">Candidatus Terraquivivens tikiterensis</name>
    <dbReference type="NCBI Taxonomy" id="1980982"/>
    <lineage>
        <taxon>Archaea</taxon>
        <taxon>Nitrososphaerota</taxon>
        <taxon>Candidatus Wolframiiraptoraceae</taxon>
        <taxon>Candidatus Terraquivivens</taxon>
    </lineage>
</organism>
<dbReference type="InterPro" id="IPR029062">
    <property type="entry name" value="Class_I_gatase-like"/>
</dbReference>
<evidence type="ECO:0000256" key="11">
    <source>
        <dbReference type="PIRSR" id="PIRSR000495-1"/>
    </source>
</evidence>
<dbReference type="EMBL" id="NDWU01000017">
    <property type="protein sequence ID" value="PUA31436.1"/>
    <property type="molecule type" value="Genomic_DNA"/>
</dbReference>
<evidence type="ECO:0000256" key="5">
    <source>
        <dbReference type="ARBA" id="ARBA00022962"/>
    </source>
</evidence>
<evidence type="ECO:0000256" key="2">
    <source>
        <dbReference type="ARBA" id="ARBA00011152"/>
    </source>
</evidence>
<dbReference type="UniPathway" id="UPA00031">
    <property type="reaction ID" value="UER00010"/>
</dbReference>
<feature type="domain" description="Glutamine amidotransferase" evidence="12">
    <location>
        <begin position="4"/>
        <end position="193"/>
    </location>
</feature>
<keyword evidence="10" id="KW-0963">Cytoplasm</keyword>
<dbReference type="Pfam" id="PF00117">
    <property type="entry name" value="GATase"/>
    <property type="match status" value="1"/>
</dbReference>
<evidence type="ECO:0000256" key="3">
    <source>
        <dbReference type="ARBA" id="ARBA00022605"/>
    </source>
</evidence>
<sequence length="198" mass="21700">MRVVVLDYGVGNLYSIRHSLIRVGANPEVSPEIGTPPDALILPGVGNFVAASNLLKRLKPVLHDLKETGLPIMGICLGMQLLFESSEEGGGEGLGFLEGKVVRLPKSVKVPQIGWNTVEVKSYHEIVNGLGEEFWAYFVHSYYPQPKSTSTIVAETEYGIRFPSIVAEKNIVGTQFHPEKSSSAGFVILKNFLRMCRA</sequence>
<proteinExistence type="inferred from homology"/>
<dbReference type="GO" id="GO:0016829">
    <property type="term" value="F:lyase activity"/>
    <property type="evidence" value="ECO:0007669"/>
    <property type="project" value="UniProtKB-KW"/>
</dbReference>
<protein>
    <recommendedName>
        <fullName evidence="10">Imidazole glycerol phosphate synthase subunit HisH</fullName>
        <ecNumber evidence="10">4.3.2.10</ecNumber>
    </recommendedName>
    <alternativeName>
        <fullName evidence="10">IGP synthase glutaminase subunit</fullName>
        <ecNumber evidence="10">3.5.1.2</ecNumber>
    </alternativeName>
    <alternativeName>
        <fullName evidence="10">IGP synthase subunit HisH</fullName>
    </alternativeName>
    <alternativeName>
        <fullName evidence="10">ImGP synthase subunit HisH</fullName>
        <shortName evidence="10">IGPS subunit HisH</shortName>
    </alternativeName>
</protein>
<dbReference type="SUPFAM" id="SSF52317">
    <property type="entry name" value="Class I glutamine amidotransferase-like"/>
    <property type="match status" value="1"/>
</dbReference>
<comment type="catalytic activity">
    <reaction evidence="9 10">
        <text>L-glutamine + H2O = L-glutamate + NH4(+)</text>
        <dbReference type="Rhea" id="RHEA:15889"/>
        <dbReference type="ChEBI" id="CHEBI:15377"/>
        <dbReference type="ChEBI" id="CHEBI:28938"/>
        <dbReference type="ChEBI" id="CHEBI:29985"/>
        <dbReference type="ChEBI" id="CHEBI:58359"/>
        <dbReference type="EC" id="3.5.1.2"/>
    </reaction>
</comment>
<keyword evidence="7 10" id="KW-0456">Lyase</keyword>
<dbReference type="GO" id="GO:0004359">
    <property type="term" value="F:glutaminase activity"/>
    <property type="evidence" value="ECO:0007669"/>
    <property type="project" value="UniProtKB-EC"/>
</dbReference>
<comment type="function">
    <text evidence="10">IGPS catalyzes the conversion of PRFAR and glutamine to IGP, AICAR and glutamate. The HisH subunit catalyzes the hydrolysis of glutamine to glutamate and ammonia as part of the synthesis of IGP and AICAR. The resulting ammonia molecule is channeled to the active site of HisF.</text>
</comment>